<evidence type="ECO:0000313" key="2">
    <source>
        <dbReference type="EMBL" id="GJD78277.1"/>
    </source>
</evidence>
<feature type="region of interest" description="Disordered" evidence="1">
    <location>
        <begin position="54"/>
        <end position="89"/>
    </location>
</feature>
<accession>A0AA37HNX3</accession>
<sequence length="89" mass="9716">MSPDFHDPDRIVGQIFEQLATCRAEMGRASLCRVASALRVALGAAVLSEAERHAEHLAERTGGPRPGDVRVMSWTQRTGAEPFDESIEP</sequence>
<organism evidence="2 3">
    <name type="scientific">Methylobacterium gregans</name>
    <dbReference type="NCBI Taxonomy" id="374424"/>
    <lineage>
        <taxon>Bacteria</taxon>
        <taxon>Pseudomonadati</taxon>
        <taxon>Pseudomonadota</taxon>
        <taxon>Alphaproteobacteria</taxon>
        <taxon>Hyphomicrobiales</taxon>
        <taxon>Methylobacteriaceae</taxon>
        <taxon>Methylobacterium</taxon>
    </lineage>
</organism>
<name>A0AA37HNX3_9HYPH</name>
<dbReference type="EMBL" id="BPQM01000029">
    <property type="protein sequence ID" value="GJD78277.1"/>
    <property type="molecule type" value="Genomic_DNA"/>
</dbReference>
<proteinExistence type="predicted"/>
<dbReference type="AlphaFoldDB" id="A0AA37HNX3"/>
<comment type="caution">
    <text evidence="2">The sequence shown here is derived from an EMBL/GenBank/DDBJ whole genome shotgun (WGS) entry which is preliminary data.</text>
</comment>
<protein>
    <submittedName>
        <fullName evidence="2">Uncharacterized protein</fullName>
    </submittedName>
</protein>
<reference evidence="2" key="1">
    <citation type="journal article" date="2016" name="Front. Microbiol.">
        <title>Genome Sequence of the Piezophilic, Mesophilic Sulfate-Reducing Bacterium Desulfovibrio indicus J2T.</title>
        <authorList>
            <person name="Cao J."/>
            <person name="Maignien L."/>
            <person name="Shao Z."/>
            <person name="Alain K."/>
            <person name="Jebbar M."/>
        </authorList>
    </citation>
    <scope>NUCLEOTIDE SEQUENCE</scope>
    <source>
        <strain evidence="2">NBRC 103626</strain>
    </source>
</reference>
<dbReference type="RefSeq" id="WP_238301990.1">
    <property type="nucleotide sequence ID" value="NZ_BPQM01000029.1"/>
</dbReference>
<evidence type="ECO:0000313" key="3">
    <source>
        <dbReference type="Proteomes" id="UP001055108"/>
    </source>
</evidence>
<reference evidence="2" key="2">
    <citation type="submission" date="2021-08" db="EMBL/GenBank/DDBJ databases">
        <authorList>
            <person name="Tani A."/>
            <person name="Ola A."/>
            <person name="Ogura Y."/>
            <person name="Katsura K."/>
            <person name="Hayashi T."/>
        </authorList>
    </citation>
    <scope>NUCLEOTIDE SEQUENCE</scope>
    <source>
        <strain evidence="2">NBRC 103626</strain>
    </source>
</reference>
<dbReference type="Proteomes" id="UP001055108">
    <property type="component" value="Unassembled WGS sequence"/>
</dbReference>
<keyword evidence="3" id="KW-1185">Reference proteome</keyword>
<evidence type="ECO:0000256" key="1">
    <source>
        <dbReference type="SAM" id="MobiDB-lite"/>
    </source>
</evidence>
<gene>
    <name evidence="2" type="ORF">NBEOAGPD_1491</name>
</gene>